<keyword evidence="2" id="KW-1185">Reference proteome</keyword>
<dbReference type="RefSeq" id="XP_024696110.1">
    <property type="nucleotide sequence ID" value="XM_024836691.1"/>
</dbReference>
<protein>
    <submittedName>
        <fullName evidence="1">Uncharacterized protein</fullName>
    </submittedName>
</protein>
<evidence type="ECO:0000313" key="1">
    <source>
        <dbReference type="EMBL" id="PKY07516.1"/>
    </source>
</evidence>
<dbReference type="Pfam" id="PF20174">
    <property type="entry name" value="DUF6540"/>
    <property type="match status" value="1"/>
</dbReference>
<dbReference type="AlphaFoldDB" id="A0A2I1DCA6"/>
<dbReference type="Proteomes" id="UP000234254">
    <property type="component" value="Unassembled WGS sequence"/>
</dbReference>
<sequence>MAYELSIEIFGLGEDPRHRSHWGFVINRPSQLVGDLLHVKLLDLDRLWYEFEPRMSTPLVTMQAVGKVKLGELTDLQRQEAIRVISSERAPRDGKKKCQDWVFDTLLSLEVNELVPPGTCQFWKGMVGKPARSVRGAVGDKWMGLKK</sequence>
<accession>A0A2I1DCA6</accession>
<dbReference type="InterPro" id="IPR046670">
    <property type="entry name" value="DUF6540"/>
</dbReference>
<dbReference type="GeneID" id="36544215"/>
<name>A0A2I1DCA6_ASPC2</name>
<gene>
    <name evidence="1" type="ORF">P168DRAFT_287994</name>
</gene>
<dbReference type="EMBL" id="MSFM01000002">
    <property type="protein sequence ID" value="PKY07516.1"/>
    <property type="molecule type" value="Genomic_DNA"/>
</dbReference>
<dbReference type="OrthoDB" id="5271495at2759"/>
<proteinExistence type="predicted"/>
<organism evidence="1 2">
    <name type="scientific">Aspergillus campestris (strain IBT 28561)</name>
    <dbReference type="NCBI Taxonomy" id="1392248"/>
    <lineage>
        <taxon>Eukaryota</taxon>
        <taxon>Fungi</taxon>
        <taxon>Dikarya</taxon>
        <taxon>Ascomycota</taxon>
        <taxon>Pezizomycotina</taxon>
        <taxon>Eurotiomycetes</taxon>
        <taxon>Eurotiomycetidae</taxon>
        <taxon>Eurotiales</taxon>
        <taxon>Aspergillaceae</taxon>
        <taxon>Aspergillus</taxon>
        <taxon>Aspergillus subgen. Circumdati</taxon>
    </lineage>
</organism>
<reference evidence="1" key="1">
    <citation type="submission" date="2016-12" db="EMBL/GenBank/DDBJ databases">
        <title>The genomes of Aspergillus section Nigri reveals drivers in fungal speciation.</title>
        <authorList>
            <consortium name="DOE Joint Genome Institute"/>
            <person name="Vesth T.C."/>
            <person name="Nybo J."/>
            <person name="Theobald S."/>
            <person name="Brandl J."/>
            <person name="Frisvad J.C."/>
            <person name="Nielsen K.F."/>
            <person name="Lyhne E.K."/>
            <person name="Kogle M.E."/>
            <person name="Kuo A."/>
            <person name="Riley R."/>
            <person name="Clum A."/>
            <person name="Nolan M."/>
            <person name="Lipzen A."/>
            <person name="Salamov A."/>
            <person name="Henrissat B."/>
            <person name="Wiebenga A."/>
            <person name="De vries R.P."/>
            <person name="Grigoriev I.V."/>
            <person name="Mortensen U.H."/>
            <person name="Andersen M.R."/>
            <person name="Baker S.E."/>
        </authorList>
    </citation>
    <scope>NUCLEOTIDE SEQUENCE</scope>
    <source>
        <strain evidence="1">IBT 28561</strain>
    </source>
</reference>
<dbReference type="VEuPathDB" id="FungiDB:P168DRAFT_287994"/>
<comment type="caution">
    <text evidence="1">The sequence shown here is derived from an EMBL/GenBank/DDBJ whole genome shotgun (WGS) entry which is preliminary data.</text>
</comment>
<evidence type="ECO:0000313" key="2">
    <source>
        <dbReference type="Proteomes" id="UP000234254"/>
    </source>
</evidence>